<dbReference type="EMBL" id="BMKB01000002">
    <property type="protein sequence ID" value="GGA45370.1"/>
    <property type="molecule type" value="Genomic_DNA"/>
</dbReference>
<comment type="caution">
    <text evidence="2">The sequence shown here is derived from an EMBL/GenBank/DDBJ whole genome shotgun (WGS) entry which is preliminary data.</text>
</comment>
<keyword evidence="1" id="KW-1133">Transmembrane helix</keyword>
<sequence length="49" mass="5178">MKQKEFGISKTQEQTMTTRKIIQVSAASAAGFAMLTLMTVVMAVSGALA</sequence>
<keyword evidence="3" id="KW-1185">Reference proteome</keyword>
<dbReference type="AlphaFoldDB" id="A0A916VWQ0"/>
<proteinExistence type="predicted"/>
<protein>
    <submittedName>
        <fullName evidence="2">Uncharacterized protein</fullName>
    </submittedName>
</protein>
<keyword evidence="1" id="KW-0472">Membrane</keyword>
<organism evidence="2 3">
    <name type="scientific">Pelagibacterium lentulum</name>
    <dbReference type="NCBI Taxonomy" id="2029865"/>
    <lineage>
        <taxon>Bacteria</taxon>
        <taxon>Pseudomonadati</taxon>
        <taxon>Pseudomonadota</taxon>
        <taxon>Alphaproteobacteria</taxon>
        <taxon>Hyphomicrobiales</taxon>
        <taxon>Devosiaceae</taxon>
        <taxon>Pelagibacterium</taxon>
    </lineage>
</organism>
<gene>
    <name evidence="2" type="ORF">GCM10011499_13840</name>
</gene>
<dbReference type="Proteomes" id="UP000596977">
    <property type="component" value="Unassembled WGS sequence"/>
</dbReference>
<accession>A0A916VWQ0</accession>
<feature type="transmembrane region" description="Helical" evidence="1">
    <location>
        <begin position="21"/>
        <end position="48"/>
    </location>
</feature>
<evidence type="ECO:0000313" key="2">
    <source>
        <dbReference type="EMBL" id="GGA45370.1"/>
    </source>
</evidence>
<evidence type="ECO:0000313" key="3">
    <source>
        <dbReference type="Proteomes" id="UP000596977"/>
    </source>
</evidence>
<keyword evidence="1" id="KW-0812">Transmembrane</keyword>
<name>A0A916VWQ0_9HYPH</name>
<reference evidence="2 3" key="1">
    <citation type="journal article" date="2014" name="Int. J. Syst. Evol. Microbiol.">
        <title>Complete genome sequence of Corynebacterium casei LMG S-19264T (=DSM 44701T), isolated from a smear-ripened cheese.</title>
        <authorList>
            <consortium name="US DOE Joint Genome Institute (JGI-PGF)"/>
            <person name="Walter F."/>
            <person name="Albersmeier A."/>
            <person name="Kalinowski J."/>
            <person name="Ruckert C."/>
        </authorList>
    </citation>
    <scope>NUCLEOTIDE SEQUENCE [LARGE SCALE GENOMIC DNA]</scope>
    <source>
        <strain evidence="2 3">CGMCC 1.15896</strain>
    </source>
</reference>
<evidence type="ECO:0000256" key="1">
    <source>
        <dbReference type="SAM" id="Phobius"/>
    </source>
</evidence>